<keyword evidence="1" id="KW-0812">Transmembrane</keyword>
<feature type="transmembrane region" description="Helical" evidence="1">
    <location>
        <begin position="327"/>
        <end position="349"/>
    </location>
</feature>
<dbReference type="AlphaFoldDB" id="A0A0A7FSB5"/>
<dbReference type="GO" id="GO:0016757">
    <property type="term" value="F:glycosyltransferase activity"/>
    <property type="evidence" value="ECO:0007669"/>
    <property type="project" value="UniProtKB-KW"/>
</dbReference>
<feature type="domain" description="Glycosyltransferase RgtA/B/C/D-like" evidence="2">
    <location>
        <begin position="66"/>
        <end position="229"/>
    </location>
</feature>
<feature type="transmembrane region" description="Helical" evidence="1">
    <location>
        <begin position="114"/>
        <end position="132"/>
    </location>
</feature>
<keyword evidence="3" id="KW-0328">Glycosyltransferase</keyword>
<feature type="transmembrane region" description="Helical" evidence="1">
    <location>
        <begin position="12"/>
        <end position="33"/>
    </location>
</feature>
<dbReference type="EMBL" id="CP006905">
    <property type="protein sequence ID" value="AIY82539.1"/>
    <property type="molecule type" value="Genomic_DNA"/>
</dbReference>
<gene>
    <name evidence="3" type="ORF">U729_948</name>
</gene>
<feature type="transmembrane region" description="Helical" evidence="1">
    <location>
        <begin position="217"/>
        <end position="236"/>
    </location>
</feature>
<feature type="transmembrane region" description="Helical" evidence="1">
    <location>
        <begin position="361"/>
        <end position="378"/>
    </location>
</feature>
<dbReference type="Pfam" id="PF13231">
    <property type="entry name" value="PMT_2"/>
    <property type="match status" value="1"/>
</dbReference>
<evidence type="ECO:0000313" key="4">
    <source>
        <dbReference type="Proteomes" id="UP000030635"/>
    </source>
</evidence>
<feature type="transmembrane region" description="Helical" evidence="1">
    <location>
        <begin position="190"/>
        <end position="205"/>
    </location>
</feature>
<organism evidence="3 4">
    <name type="scientific">Clostridium baratii str. Sullivan</name>
    <dbReference type="NCBI Taxonomy" id="1415775"/>
    <lineage>
        <taxon>Bacteria</taxon>
        <taxon>Bacillati</taxon>
        <taxon>Bacillota</taxon>
        <taxon>Clostridia</taxon>
        <taxon>Eubacteriales</taxon>
        <taxon>Clostridiaceae</taxon>
        <taxon>Clostridium</taxon>
    </lineage>
</organism>
<feature type="transmembrane region" description="Helical" evidence="1">
    <location>
        <begin position="83"/>
        <end position="102"/>
    </location>
</feature>
<dbReference type="Proteomes" id="UP000030635">
    <property type="component" value="Chromosome"/>
</dbReference>
<sequence>MLNKKENKILMIIYCLAISIVLLLICTKSSPLYPLNDWVDSNAFFTMGKGMMNGKVLYRDLFEQKGPLLYLIHGIAYLISNKTFLGVYIFEVISFTVFLYFCYKIINIYFERKYSYIALPLIGAVILNIKNFAQGDSAEEFCIPLLIISLYYLIRYFNKEYKVKPIENKVLLLNGFLAGCVLWIKYSMLGFWFAWMMMIFFASILDKRYKDSIKECFVFLLGMVIATLPWIVYFGVNGAIKDWIDTYIFVNLNSYTVSFTLHERVEFIINTFRNGFKDNIIYAIFLVVGAIGFIFTNKYMKNIIGKIALIAVFFFLLLGVYGGGRGYMYYFFIFSPFMIFGVLILLSFIRFISKDKLPRRLTLLIGILIIIISIPLTLKYNRNVYLLNVKKDQLAQYKFAEIINKTPDATLLNYGSLDNGFYITTGITPDFKQFEIQNIPYNKFPENRDEQNRYVKEAIPDYIVMKVNHKMNVNNIKPKYIWDNYEAVAEQTQRIYVNKKVKYVLFKRKGL</sequence>
<dbReference type="RefSeq" id="WP_039312097.1">
    <property type="nucleotide sequence ID" value="NZ_CP006905.1"/>
</dbReference>
<name>A0A0A7FSB5_9CLOT</name>
<dbReference type="OrthoDB" id="5056808at2"/>
<protein>
    <submittedName>
        <fullName evidence="3">Dolichyl-phosphate-mannose-mannosyltransferase family protein</fullName>
    </submittedName>
</protein>
<dbReference type="KEGG" id="cbv:U729_948"/>
<dbReference type="InterPro" id="IPR038731">
    <property type="entry name" value="RgtA/B/C-like"/>
</dbReference>
<feature type="transmembrane region" description="Helical" evidence="1">
    <location>
        <begin position="138"/>
        <end position="154"/>
    </location>
</feature>
<keyword evidence="3" id="KW-0808">Transferase</keyword>
<keyword evidence="1" id="KW-1133">Transmembrane helix</keyword>
<dbReference type="eggNOG" id="COG1807">
    <property type="taxonomic scope" value="Bacteria"/>
</dbReference>
<feature type="transmembrane region" description="Helical" evidence="1">
    <location>
        <begin position="280"/>
        <end position="296"/>
    </location>
</feature>
<dbReference type="HOGENOM" id="CLU_030254_0_0_9"/>
<evidence type="ECO:0000313" key="3">
    <source>
        <dbReference type="EMBL" id="AIY82539.1"/>
    </source>
</evidence>
<feature type="transmembrane region" description="Helical" evidence="1">
    <location>
        <begin position="303"/>
        <end position="321"/>
    </location>
</feature>
<proteinExistence type="predicted"/>
<keyword evidence="1" id="KW-0472">Membrane</keyword>
<evidence type="ECO:0000259" key="2">
    <source>
        <dbReference type="Pfam" id="PF13231"/>
    </source>
</evidence>
<reference evidence="3 4" key="1">
    <citation type="journal article" date="2015" name="Infect. Genet. Evol.">
        <title>Genomic sequences of six botulinum neurotoxin-producing strains representing three clostridial species illustrate the mobility and diversity of botulinum neurotoxin genes.</title>
        <authorList>
            <person name="Smith T.J."/>
            <person name="Hill K.K."/>
            <person name="Xie G."/>
            <person name="Foley B.T."/>
            <person name="Williamson C.H."/>
            <person name="Foster J.T."/>
            <person name="Johnson S.L."/>
            <person name="Chertkov O."/>
            <person name="Teshima H."/>
            <person name="Gibbons H.S."/>
            <person name="Johnsky L.A."/>
            <person name="Karavis M.A."/>
            <person name="Smith L.A."/>
        </authorList>
    </citation>
    <scope>NUCLEOTIDE SEQUENCE [LARGE SCALE GENOMIC DNA]</scope>
    <source>
        <strain evidence="3">Sullivan</strain>
    </source>
</reference>
<keyword evidence="4" id="KW-1185">Reference proteome</keyword>
<feature type="transmembrane region" description="Helical" evidence="1">
    <location>
        <begin position="166"/>
        <end position="184"/>
    </location>
</feature>
<evidence type="ECO:0000256" key="1">
    <source>
        <dbReference type="SAM" id="Phobius"/>
    </source>
</evidence>
<dbReference type="STRING" id="1561.NPD11_2043"/>
<accession>A0A0A7FSB5</accession>